<organism evidence="1">
    <name type="scientific">marine sediment metagenome</name>
    <dbReference type="NCBI Taxonomy" id="412755"/>
    <lineage>
        <taxon>unclassified sequences</taxon>
        <taxon>metagenomes</taxon>
        <taxon>ecological metagenomes</taxon>
    </lineage>
</organism>
<name>X1GU92_9ZZZZ</name>
<dbReference type="AlphaFoldDB" id="X1GU92"/>
<reference evidence="1" key="1">
    <citation type="journal article" date="2014" name="Front. Microbiol.">
        <title>High frequency of phylogenetically diverse reductive dehalogenase-homologous genes in deep subseafloor sedimentary metagenomes.</title>
        <authorList>
            <person name="Kawai M."/>
            <person name="Futagami T."/>
            <person name="Toyoda A."/>
            <person name="Takaki Y."/>
            <person name="Nishi S."/>
            <person name="Hori S."/>
            <person name="Arai W."/>
            <person name="Tsubouchi T."/>
            <person name="Morono Y."/>
            <person name="Uchiyama I."/>
            <person name="Ito T."/>
            <person name="Fujiyama A."/>
            <person name="Inagaki F."/>
            <person name="Takami H."/>
        </authorList>
    </citation>
    <scope>NUCLEOTIDE SEQUENCE</scope>
    <source>
        <strain evidence="1">Expedition CK06-06</strain>
    </source>
</reference>
<dbReference type="EMBL" id="BARU01017626">
    <property type="protein sequence ID" value="GAH61451.1"/>
    <property type="molecule type" value="Genomic_DNA"/>
</dbReference>
<evidence type="ECO:0008006" key="2">
    <source>
        <dbReference type="Google" id="ProtNLM"/>
    </source>
</evidence>
<proteinExistence type="predicted"/>
<sequence length="71" mass="8232">MSQSGIEWTDWTLNPIKGKCPVACPYCYARKMYDRFRWNPEVRFVPSVFNDLPKKPVRVFVGSTMELVSTG</sequence>
<accession>X1GU92</accession>
<comment type="caution">
    <text evidence="1">The sequence shown here is derived from an EMBL/GenBank/DDBJ whole genome shotgun (WGS) entry which is preliminary data.</text>
</comment>
<gene>
    <name evidence="1" type="ORF">S03H2_29222</name>
</gene>
<protein>
    <recommendedName>
        <fullName evidence="2">DUF5131 family protein</fullName>
    </recommendedName>
</protein>
<evidence type="ECO:0000313" key="1">
    <source>
        <dbReference type="EMBL" id="GAH61451.1"/>
    </source>
</evidence>